<evidence type="ECO:0000313" key="2">
    <source>
        <dbReference type="EMBL" id="SVA60235.1"/>
    </source>
</evidence>
<keyword evidence="1" id="KW-0472">Membrane</keyword>
<dbReference type="EMBL" id="UINC01014060">
    <property type="protein sequence ID" value="SVA60235.1"/>
    <property type="molecule type" value="Genomic_DNA"/>
</dbReference>
<gene>
    <name evidence="2" type="ORF">METZ01_LOCUS113089</name>
</gene>
<sequence>MIEPMGSQTAQARAPATAGGFWRDPGCLAAAFLLVVGSAVALSIDAPNTLRGIKGDEATYVAMAMSLAYDGDLVYEASDEERFFSVYNGGPEGIYLKKGVRSSFVIDGTFPFLHRETYAEDRDDRLFFAKAFISSVFAAPFVRVAGVNGMVWFNVVLLTGAVFCAYRFVAARSPATVALPYALAFVGASITPLYVVWLSAEVFNLALVFFSYFLWFYKEVAGAPTTQIGRWLRSSSSDIVAAVLLGLAVFSKFMPAALIIPPVLHLWRQRRFRRGLAVGFLAAAVSWTVFGLNAVVSGELNYQGGLDRKYVAGEFPFEAGAEWNDLGVDMATNTLVVEDPLEPLGFLTLLFHNLRYFLFGRHFGFFPFFFPGVVAVILLLRARKEALDWQWFILGTAVFVAVFLTVWMPFTWSGGGGPSGNRYYLTVYPLFLFLTPSFAGLAPAIASWLGGWLFIGQILLNPFVSAKEPYLAPERGLLRLLPVELTMVRDLPIALDQPRARVLHGENPRMQLYFLDRNASLPEPPGIWIYGNRRADIIVRNPVALDTITVRAQSPIATDLSIEIGGEGGRISLEPGVAGSVTIQPRGVYARSSWAYLMRVSATNGFVPRLVETGSEDGRYLSAAITLTATTTPSP</sequence>
<proteinExistence type="predicted"/>
<feature type="transmembrane region" description="Helical" evidence="1">
    <location>
        <begin position="430"/>
        <end position="455"/>
    </location>
</feature>
<feature type="transmembrane region" description="Helical" evidence="1">
    <location>
        <begin position="181"/>
        <end position="214"/>
    </location>
</feature>
<evidence type="ECO:0008006" key="3">
    <source>
        <dbReference type="Google" id="ProtNLM"/>
    </source>
</evidence>
<feature type="transmembrane region" description="Helical" evidence="1">
    <location>
        <begin position="28"/>
        <end position="44"/>
    </location>
</feature>
<keyword evidence="1" id="KW-0812">Transmembrane</keyword>
<name>A0A381X655_9ZZZZ</name>
<reference evidence="2" key="1">
    <citation type="submission" date="2018-05" db="EMBL/GenBank/DDBJ databases">
        <authorList>
            <person name="Lanie J.A."/>
            <person name="Ng W.-L."/>
            <person name="Kazmierczak K.M."/>
            <person name="Andrzejewski T.M."/>
            <person name="Davidsen T.M."/>
            <person name="Wayne K.J."/>
            <person name="Tettelin H."/>
            <person name="Glass J.I."/>
            <person name="Rusch D."/>
            <person name="Podicherti R."/>
            <person name="Tsui H.-C.T."/>
            <person name="Winkler M.E."/>
        </authorList>
    </citation>
    <scope>NUCLEOTIDE SEQUENCE</scope>
</reference>
<evidence type="ECO:0000256" key="1">
    <source>
        <dbReference type="SAM" id="Phobius"/>
    </source>
</evidence>
<feature type="transmembrane region" description="Helical" evidence="1">
    <location>
        <begin position="239"/>
        <end position="264"/>
    </location>
</feature>
<feature type="transmembrane region" description="Helical" evidence="1">
    <location>
        <begin position="151"/>
        <end position="169"/>
    </location>
</feature>
<keyword evidence="1" id="KW-1133">Transmembrane helix</keyword>
<feature type="transmembrane region" description="Helical" evidence="1">
    <location>
        <begin position="127"/>
        <end position="145"/>
    </location>
</feature>
<accession>A0A381X655</accession>
<dbReference type="AlphaFoldDB" id="A0A381X655"/>
<protein>
    <recommendedName>
        <fullName evidence="3">Glycosyltransferase RgtA/B/C/D-like domain-containing protein</fullName>
    </recommendedName>
</protein>
<feature type="transmembrane region" description="Helical" evidence="1">
    <location>
        <begin position="391"/>
        <end position="410"/>
    </location>
</feature>
<feature type="transmembrane region" description="Helical" evidence="1">
    <location>
        <begin position="356"/>
        <end position="379"/>
    </location>
</feature>
<feature type="transmembrane region" description="Helical" evidence="1">
    <location>
        <begin position="276"/>
        <end position="296"/>
    </location>
</feature>
<organism evidence="2">
    <name type="scientific">marine metagenome</name>
    <dbReference type="NCBI Taxonomy" id="408172"/>
    <lineage>
        <taxon>unclassified sequences</taxon>
        <taxon>metagenomes</taxon>
        <taxon>ecological metagenomes</taxon>
    </lineage>
</organism>